<dbReference type="InterPro" id="IPR029068">
    <property type="entry name" value="Glyas_Bleomycin-R_OHBP_Dase"/>
</dbReference>
<dbReference type="EMBL" id="RBAH01000003">
    <property type="protein sequence ID" value="RKN85771.1"/>
    <property type="molecule type" value="Genomic_DNA"/>
</dbReference>
<protein>
    <submittedName>
        <fullName evidence="2">VOC family protein</fullName>
    </submittedName>
</protein>
<dbReference type="PROSITE" id="PS51819">
    <property type="entry name" value="VOC"/>
    <property type="match status" value="1"/>
</dbReference>
<dbReference type="InterPro" id="IPR004360">
    <property type="entry name" value="Glyas_Fos-R_dOase_dom"/>
</dbReference>
<dbReference type="CDD" id="cd06587">
    <property type="entry name" value="VOC"/>
    <property type="match status" value="1"/>
</dbReference>
<dbReference type="Proteomes" id="UP000282311">
    <property type="component" value="Unassembled WGS sequence"/>
</dbReference>
<organism evidence="2 3">
    <name type="scientific">Paenibacillus ginsengarvi</name>
    <dbReference type="NCBI Taxonomy" id="400777"/>
    <lineage>
        <taxon>Bacteria</taxon>
        <taxon>Bacillati</taxon>
        <taxon>Bacillota</taxon>
        <taxon>Bacilli</taxon>
        <taxon>Bacillales</taxon>
        <taxon>Paenibacillaceae</taxon>
        <taxon>Paenibacillus</taxon>
    </lineage>
</organism>
<dbReference type="InterPro" id="IPR037523">
    <property type="entry name" value="VOC_core"/>
</dbReference>
<sequence>MTEIEKYNHITGKGQDRMNDQEAIEIKGSSFALLVKNLEQTVKFYTDLGFTHEVIGSKVQHHHVSRDKLTLILLEAREEDEVKPISSRYEEQYFDVYCYTNAVDLLAQEIMDKPITIVRKPHYTSHWSEFTFRDLNGYQITIGGGVINKDLIAE</sequence>
<comment type="caution">
    <text evidence="2">The sequence shown here is derived from an EMBL/GenBank/DDBJ whole genome shotgun (WGS) entry which is preliminary data.</text>
</comment>
<gene>
    <name evidence="2" type="ORF">D7M11_05375</name>
</gene>
<dbReference type="SUPFAM" id="SSF54593">
    <property type="entry name" value="Glyoxalase/Bleomycin resistance protein/Dihydroxybiphenyl dioxygenase"/>
    <property type="match status" value="1"/>
</dbReference>
<name>A0A3B0CLN2_9BACL</name>
<dbReference type="Pfam" id="PF00903">
    <property type="entry name" value="Glyoxalase"/>
    <property type="match status" value="1"/>
</dbReference>
<feature type="domain" description="VOC" evidence="1">
    <location>
        <begin position="27"/>
        <end position="145"/>
    </location>
</feature>
<evidence type="ECO:0000259" key="1">
    <source>
        <dbReference type="PROSITE" id="PS51819"/>
    </source>
</evidence>
<dbReference type="RefSeq" id="WP_120746140.1">
    <property type="nucleotide sequence ID" value="NZ_RBAH01000003.1"/>
</dbReference>
<dbReference type="AlphaFoldDB" id="A0A3B0CLN2"/>
<dbReference type="Gene3D" id="3.10.180.10">
    <property type="entry name" value="2,3-Dihydroxybiphenyl 1,2-Dioxygenase, domain 1"/>
    <property type="match status" value="1"/>
</dbReference>
<evidence type="ECO:0000313" key="3">
    <source>
        <dbReference type="Proteomes" id="UP000282311"/>
    </source>
</evidence>
<accession>A0A3B0CLN2</accession>
<keyword evidence="3" id="KW-1185">Reference proteome</keyword>
<evidence type="ECO:0000313" key="2">
    <source>
        <dbReference type="EMBL" id="RKN85771.1"/>
    </source>
</evidence>
<reference evidence="2 3" key="1">
    <citation type="journal article" date="2007" name="Int. J. Syst. Evol. Microbiol.">
        <title>Paenibacillus ginsengarvi sp. nov., isolated from soil from ginseng cultivation.</title>
        <authorList>
            <person name="Yoon M.H."/>
            <person name="Ten L.N."/>
            <person name="Im W.T."/>
        </authorList>
    </citation>
    <scope>NUCLEOTIDE SEQUENCE [LARGE SCALE GENOMIC DNA]</scope>
    <source>
        <strain evidence="2 3">KCTC 13059</strain>
    </source>
</reference>
<proteinExistence type="predicted"/>
<dbReference type="OrthoDB" id="194298at2"/>